<comment type="subcellular location">
    <subcellularLocation>
        <location evidence="1">Endomembrane system</location>
        <topology evidence="1">Multi-pass membrane protein</topology>
    </subcellularLocation>
</comment>
<keyword evidence="4 5" id="KW-0472">Membrane</keyword>
<evidence type="ECO:0000256" key="1">
    <source>
        <dbReference type="ARBA" id="ARBA00004127"/>
    </source>
</evidence>
<feature type="transmembrane region" description="Helical" evidence="5">
    <location>
        <begin position="135"/>
        <end position="151"/>
    </location>
</feature>
<dbReference type="EMBL" id="CP151507">
    <property type="protein sequence ID" value="WZN63525.1"/>
    <property type="molecule type" value="Genomic_DNA"/>
</dbReference>
<keyword evidence="7" id="KW-1185">Reference proteome</keyword>
<protein>
    <submittedName>
        <fullName evidence="6">FAR-17a/AIG1-like protein</fullName>
    </submittedName>
</protein>
<feature type="transmembrane region" description="Helical" evidence="5">
    <location>
        <begin position="171"/>
        <end position="193"/>
    </location>
</feature>
<accession>A0AAX4PC47</accession>
<organism evidence="6 7">
    <name type="scientific">Chloropicon roscoffensis</name>
    <dbReference type="NCBI Taxonomy" id="1461544"/>
    <lineage>
        <taxon>Eukaryota</taxon>
        <taxon>Viridiplantae</taxon>
        <taxon>Chlorophyta</taxon>
        <taxon>Chloropicophyceae</taxon>
        <taxon>Chloropicales</taxon>
        <taxon>Chloropicaceae</taxon>
        <taxon>Chloropicon</taxon>
    </lineage>
</organism>
<sequence>MSLRGMRAARPEYLESLGTRERGRVGATRVETTTRMATLLRTRTAACRATLPRGLGAARPLPAARLQARRPHAARGLSTGALARNARTVAVDHAPRRRTPESVSEVKRVAHVRSVSETTPPSVSASSGASAWQKVFHVVAFAQTFSVWFWHFTPAASYLPGASLFGYFFRYLTFCTYTLQALYYGCAVVSDFAGERLVGRRFTKATGMLAGLVFTMSNVVTIMYYGVMQQFSAPIEGSNLDRPPYLNLSVHAINCLTSWIDIVTTNNMNLCGQTIRLTWAYGLIYTAWMQFIKNHTGLYPYPFIDKLPPVVGPLFIIFTAFVVLQAIFMLARKIREKIGKADVGECDV</sequence>
<evidence type="ECO:0000256" key="5">
    <source>
        <dbReference type="SAM" id="Phobius"/>
    </source>
</evidence>
<dbReference type="PANTHER" id="PTHR10989">
    <property type="entry name" value="ANDROGEN-INDUCED PROTEIN 1-RELATED"/>
    <property type="match status" value="1"/>
</dbReference>
<evidence type="ECO:0000256" key="2">
    <source>
        <dbReference type="ARBA" id="ARBA00022692"/>
    </source>
</evidence>
<feature type="transmembrane region" description="Helical" evidence="5">
    <location>
        <begin position="245"/>
        <end position="263"/>
    </location>
</feature>
<dbReference type="InterPro" id="IPR006838">
    <property type="entry name" value="ADTRP_AIG1"/>
</dbReference>
<feature type="transmembrane region" description="Helical" evidence="5">
    <location>
        <begin position="275"/>
        <end position="292"/>
    </location>
</feature>
<dbReference type="GO" id="GO:0012505">
    <property type="term" value="C:endomembrane system"/>
    <property type="evidence" value="ECO:0007669"/>
    <property type="project" value="UniProtKB-SubCell"/>
</dbReference>
<dbReference type="GO" id="GO:0016020">
    <property type="term" value="C:membrane"/>
    <property type="evidence" value="ECO:0007669"/>
    <property type="project" value="InterPro"/>
</dbReference>
<evidence type="ECO:0000256" key="4">
    <source>
        <dbReference type="ARBA" id="ARBA00023136"/>
    </source>
</evidence>
<proteinExistence type="predicted"/>
<keyword evidence="3 5" id="KW-1133">Transmembrane helix</keyword>
<feature type="transmembrane region" description="Helical" evidence="5">
    <location>
        <begin position="312"/>
        <end position="331"/>
    </location>
</feature>
<gene>
    <name evidence="6" type="ORF">HKI87_07g50740</name>
</gene>
<dbReference type="AlphaFoldDB" id="A0AAX4PC47"/>
<dbReference type="PANTHER" id="PTHR10989:SF16">
    <property type="entry name" value="AT02829P-RELATED"/>
    <property type="match status" value="1"/>
</dbReference>
<name>A0AAX4PC47_9CHLO</name>
<evidence type="ECO:0000313" key="6">
    <source>
        <dbReference type="EMBL" id="WZN63525.1"/>
    </source>
</evidence>
<reference evidence="6 7" key="1">
    <citation type="submission" date="2024-03" db="EMBL/GenBank/DDBJ databases">
        <title>Complete genome sequence of the green alga Chloropicon roscoffensis RCC1871.</title>
        <authorList>
            <person name="Lemieux C."/>
            <person name="Pombert J.-F."/>
            <person name="Otis C."/>
            <person name="Turmel M."/>
        </authorList>
    </citation>
    <scope>NUCLEOTIDE SEQUENCE [LARGE SCALE GENOMIC DNA]</scope>
    <source>
        <strain evidence="6 7">RCC1871</strain>
    </source>
</reference>
<dbReference type="Proteomes" id="UP001472866">
    <property type="component" value="Chromosome 07"/>
</dbReference>
<feature type="transmembrane region" description="Helical" evidence="5">
    <location>
        <begin position="205"/>
        <end position="225"/>
    </location>
</feature>
<dbReference type="Pfam" id="PF04750">
    <property type="entry name" value="Far-17a_AIG1"/>
    <property type="match status" value="1"/>
</dbReference>
<evidence type="ECO:0000313" key="7">
    <source>
        <dbReference type="Proteomes" id="UP001472866"/>
    </source>
</evidence>
<keyword evidence="2 5" id="KW-0812">Transmembrane</keyword>
<evidence type="ECO:0000256" key="3">
    <source>
        <dbReference type="ARBA" id="ARBA00022989"/>
    </source>
</evidence>